<proteinExistence type="predicted"/>
<evidence type="ECO:0000313" key="6">
    <source>
        <dbReference type="EMBL" id="MCB5364063.1"/>
    </source>
</evidence>
<keyword evidence="7" id="KW-1185">Reference proteome</keyword>
<keyword evidence="2" id="KW-0238">DNA-binding</keyword>
<dbReference type="InterPro" id="IPR020449">
    <property type="entry name" value="Tscrpt_reg_AraC-type_HTH"/>
</dbReference>
<dbReference type="InterPro" id="IPR014710">
    <property type="entry name" value="RmlC-like_jellyroll"/>
</dbReference>
<dbReference type="PROSITE" id="PS01124">
    <property type="entry name" value="HTH_ARAC_FAMILY_2"/>
    <property type="match status" value="1"/>
</dbReference>
<comment type="caution">
    <text evidence="6">The sequence shown here is derived from an EMBL/GenBank/DDBJ whole genome shotgun (WGS) entry which is preliminary data.</text>
</comment>
<dbReference type="PANTHER" id="PTHR43280:SF32">
    <property type="entry name" value="TRANSCRIPTIONAL REGULATORY PROTEIN"/>
    <property type="match status" value="1"/>
</dbReference>
<name>A0ABS8CDI5_9BURK</name>
<dbReference type="SMART" id="SM00342">
    <property type="entry name" value="HTH_ARAC"/>
    <property type="match status" value="1"/>
</dbReference>
<evidence type="ECO:0000256" key="2">
    <source>
        <dbReference type="ARBA" id="ARBA00023125"/>
    </source>
</evidence>
<dbReference type="Gene3D" id="2.60.120.10">
    <property type="entry name" value="Jelly Rolls"/>
    <property type="match status" value="1"/>
</dbReference>
<dbReference type="RefSeq" id="WP_226954419.1">
    <property type="nucleotide sequence ID" value="NZ_JACDXW010000004.1"/>
</dbReference>
<dbReference type="PANTHER" id="PTHR43280">
    <property type="entry name" value="ARAC-FAMILY TRANSCRIPTIONAL REGULATOR"/>
    <property type="match status" value="1"/>
</dbReference>
<sequence length="301" mass="33795">MQPSLQSPGARAPIYKLYGEDQWPTPDMVHCESIAARSRLHDWQIRLHRHHGLMQWLYLRAGQARAALDGRFHDLPAGCIVAVPQMCAHGFQFAPDAQGYVVTLGYPLIKRLEQSLRGVVHLPGQPRVLRVEAADLAALDAAFSWLHTDYQAKREHRDGLIEAMLTSILVWLSRRLSEEAGSTATQPMDRARRHFAAFGDLIEANYLKPWSVAQYAAHIGVTPAHLNVLCRDIVGQSALMLIHQRRLLEAKRMLVYTSMTVSNVADALGFSDPAYFTRFFSRMAGMSPRAFRQQAASLIES</sequence>
<dbReference type="Proteomes" id="UP000776983">
    <property type="component" value="Unassembled WGS sequence"/>
</dbReference>
<reference evidence="6 7" key="1">
    <citation type="submission" date="2020-07" db="EMBL/GenBank/DDBJ databases">
        <title>Pusillimonas sp. nov., isolated from poultry manure in Taiwan.</title>
        <authorList>
            <person name="Lin S.-Y."/>
            <person name="Tang Y.-S."/>
            <person name="Young C.-C."/>
        </authorList>
    </citation>
    <scope>NUCLEOTIDE SEQUENCE [LARGE SCALE GENOMIC DNA]</scope>
    <source>
        <strain evidence="6 7">CC-YST705</strain>
    </source>
</reference>
<dbReference type="InterPro" id="IPR018062">
    <property type="entry name" value="HTH_AraC-typ_CS"/>
</dbReference>
<dbReference type="SUPFAM" id="SSF51215">
    <property type="entry name" value="Regulatory protein AraC"/>
    <property type="match status" value="1"/>
</dbReference>
<evidence type="ECO:0000313" key="7">
    <source>
        <dbReference type="Proteomes" id="UP000776983"/>
    </source>
</evidence>
<dbReference type="PRINTS" id="PR00032">
    <property type="entry name" value="HTHARAC"/>
</dbReference>
<protein>
    <submittedName>
        <fullName evidence="6">Helix-turn-helix domain-containing protein</fullName>
    </submittedName>
</protein>
<keyword evidence="1" id="KW-0805">Transcription regulation</keyword>
<evidence type="ECO:0000259" key="5">
    <source>
        <dbReference type="PROSITE" id="PS01124"/>
    </source>
</evidence>
<evidence type="ECO:0000256" key="3">
    <source>
        <dbReference type="ARBA" id="ARBA00023159"/>
    </source>
</evidence>
<dbReference type="InterPro" id="IPR047264">
    <property type="entry name" value="Cupin_HpaA-like_N"/>
</dbReference>
<dbReference type="Pfam" id="PF02311">
    <property type="entry name" value="AraC_binding"/>
    <property type="match status" value="1"/>
</dbReference>
<dbReference type="Gene3D" id="1.10.10.60">
    <property type="entry name" value="Homeodomain-like"/>
    <property type="match status" value="1"/>
</dbReference>
<dbReference type="InterPro" id="IPR009057">
    <property type="entry name" value="Homeodomain-like_sf"/>
</dbReference>
<keyword evidence="3" id="KW-0010">Activator</keyword>
<feature type="domain" description="HTH araC/xylS-type" evidence="5">
    <location>
        <begin position="196"/>
        <end position="294"/>
    </location>
</feature>
<gene>
    <name evidence="6" type="ORF">H0484_09925</name>
</gene>
<dbReference type="InterPro" id="IPR037923">
    <property type="entry name" value="HTH-like"/>
</dbReference>
<dbReference type="EMBL" id="JACDXW010000004">
    <property type="protein sequence ID" value="MCB5364063.1"/>
    <property type="molecule type" value="Genomic_DNA"/>
</dbReference>
<evidence type="ECO:0000256" key="4">
    <source>
        <dbReference type="ARBA" id="ARBA00023163"/>
    </source>
</evidence>
<evidence type="ECO:0000256" key="1">
    <source>
        <dbReference type="ARBA" id="ARBA00023015"/>
    </source>
</evidence>
<dbReference type="Pfam" id="PF12833">
    <property type="entry name" value="HTH_18"/>
    <property type="match status" value="1"/>
</dbReference>
<organism evidence="6 7">
    <name type="scientific">Mesopusillimonas faecipullorum</name>
    <dbReference type="NCBI Taxonomy" id="2755040"/>
    <lineage>
        <taxon>Bacteria</taxon>
        <taxon>Pseudomonadati</taxon>
        <taxon>Pseudomonadota</taxon>
        <taxon>Betaproteobacteria</taxon>
        <taxon>Burkholderiales</taxon>
        <taxon>Alcaligenaceae</taxon>
        <taxon>Mesopusillimonas</taxon>
    </lineage>
</organism>
<dbReference type="InterPro" id="IPR018060">
    <property type="entry name" value="HTH_AraC"/>
</dbReference>
<keyword evidence="4" id="KW-0804">Transcription</keyword>
<dbReference type="CDD" id="cd06999">
    <property type="entry name" value="cupin_HpaA-like_N"/>
    <property type="match status" value="1"/>
</dbReference>
<accession>A0ABS8CDI5</accession>
<dbReference type="SUPFAM" id="SSF46689">
    <property type="entry name" value="Homeodomain-like"/>
    <property type="match status" value="1"/>
</dbReference>
<dbReference type="InterPro" id="IPR003313">
    <property type="entry name" value="AraC-bd"/>
</dbReference>
<dbReference type="PROSITE" id="PS00041">
    <property type="entry name" value="HTH_ARAC_FAMILY_1"/>
    <property type="match status" value="1"/>
</dbReference>